<organism evidence="5 6">
    <name type="scientific">Actinocrispum wychmicini</name>
    <dbReference type="NCBI Taxonomy" id="1213861"/>
    <lineage>
        <taxon>Bacteria</taxon>
        <taxon>Bacillati</taxon>
        <taxon>Actinomycetota</taxon>
        <taxon>Actinomycetes</taxon>
        <taxon>Pseudonocardiales</taxon>
        <taxon>Pseudonocardiaceae</taxon>
        <taxon>Actinocrispum</taxon>
    </lineage>
</organism>
<dbReference type="AlphaFoldDB" id="A0A4R2J961"/>
<keyword evidence="2" id="KW-0442">Lipid degradation</keyword>
<name>A0A4R2J961_9PSEU</name>
<evidence type="ECO:0000256" key="3">
    <source>
        <dbReference type="ARBA" id="ARBA00023098"/>
    </source>
</evidence>
<evidence type="ECO:0000313" key="6">
    <source>
        <dbReference type="Proteomes" id="UP000295680"/>
    </source>
</evidence>
<dbReference type="EMBL" id="SLWS01000011">
    <property type="protein sequence ID" value="TCO53128.1"/>
    <property type="molecule type" value="Genomic_DNA"/>
</dbReference>
<keyword evidence="3" id="KW-0443">Lipid metabolism</keyword>
<feature type="signal peptide" evidence="4">
    <location>
        <begin position="1"/>
        <end position="27"/>
    </location>
</feature>
<dbReference type="InterPro" id="IPR006311">
    <property type="entry name" value="TAT_signal"/>
</dbReference>
<dbReference type="PROSITE" id="PS51318">
    <property type="entry name" value="TAT"/>
    <property type="match status" value="1"/>
</dbReference>
<accession>A0A4R2J961</accession>
<reference evidence="5 6" key="1">
    <citation type="submission" date="2019-03" db="EMBL/GenBank/DDBJ databases">
        <title>Genomic Encyclopedia of Type Strains, Phase IV (KMG-IV): sequencing the most valuable type-strain genomes for metagenomic binning, comparative biology and taxonomic classification.</title>
        <authorList>
            <person name="Goeker M."/>
        </authorList>
    </citation>
    <scope>NUCLEOTIDE SEQUENCE [LARGE SCALE GENOMIC DNA]</scope>
    <source>
        <strain evidence="5 6">DSM 45934</strain>
    </source>
</reference>
<proteinExistence type="predicted"/>
<keyword evidence="1 5" id="KW-0378">Hydrolase</keyword>
<dbReference type="GO" id="GO:0016042">
    <property type="term" value="P:lipid catabolic process"/>
    <property type="evidence" value="ECO:0007669"/>
    <property type="project" value="UniProtKB-KW"/>
</dbReference>
<sequence length="393" mass="42472">MPSRRTVLTGAALMAVAGTLGTPTASAATRPLRVTLPRPTGPHPVGTVSLHLEDRSRPAPWVSSVPTRELMISIWYPAVHGPCRAVPWLTPGAATTFLAGVRLNSTQVTLPDTHAAEGVPVARTGRLPVVLYSPGFNASRVFNTAVVEDLASNGYLVVTVDHTYEALMVEFPDGRVVTSQVPEGDRPVFAKAVDIRVADFRFVLDRIADLDRGGNPDVHQHPLPAGLHGAFDLGRVGMFGHSLGGATTASTMYADQRVKAGVSLDGSAIGAVAAAGLDRPYLVMDTPGKGGMNNDPALREFFSHLRAWRLALTMRESAHYSYGDLEILYRRLAGLLNMPQQELEGQVGTIEPHRAMAVQRAYPLAFYDLHFRRRGHLLDGPVPAYPEVLFRAR</sequence>
<evidence type="ECO:0000313" key="5">
    <source>
        <dbReference type="EMBL" id="TCO53128.1"/>
    </source>
</evidence>
<gene>
    <name evidence="5" type="ORF">EV192_111325</name>
</gene>
<keyword evidence="4" id="KW-0732">Signal</keyword>
<dbReference type="GO" id="GO:0003847">
    <property type="term" value="F:1-alkyl-2-acetylglycerophosphocholine esterase activity"/>
    <property type="evidence" value="ECO:0007669"/>
    <property type="project" value="TreeGrafter"/>
</dbReference>
<keyword evidence="6" id="KW-1185">Reference proteome</keyword>
<dbReference type="Gene3D" id="3.40.50.1820">
    <property type="entry name" value="alpha/beta hydrolase"/>
    <property type="match status" value="1"/>
</dbReference>
<protein>
    <submittedName>
        <fullName evidence="5">Platelet-activating factor acetylhydrolase isoform II</fullName>
    </submittedName>
</protein>
<evidence type="ECO:0000256" key="1">
    <source>
        <dbReference type="ARBA" id="ARBA00022801"/>
    </source>
</evidence>
<evidence type="ECO:0000256" key="4">
    <source>
        <dbReference type="SAM" id="SignalP"/>
    </source>
</evidence>
<feature type="chain" id="PRO_5020328337" evidence="4">
    <location>
        <begin position="28"/>
        <end position="393"/>
    </location>
</feature>
<dbReference type="PANTHER" id="PTHR10272">
    <property type="entry name" value="PLATELET-ACTIVATING FACTOR ACETYLHYDROLASE"/>
    <property type="match status" value="1"/>
</dbReference>
<dbReference type="Pfam" id="PF03403">
    <property type="entry name" value="PAF-AH_p_II"/>
    <property type="match status" value="1"/>
</dbReference>
<evidence type="ECO:0000256" key="2">
    <source>
        <dbReference type="ARBA" id="ARBA00022963"/>
    </source>
</evidence>
<dbReference type="PANTHER" id="PTHR10272:SF0">
    <property type="entry name" value="PLATELET-ACTIVATING FACTOR ACETYLHYDROLASE"/>
    <property type="match status" value="1"/>
</dbReference>
<comment type="caution">
    <text evidence="5">The sequence shown here is derived from an EMBL/GenBank/DDBJ whole genome shotgun (WGS) entry which is preliminary data.</text>
</comment>
<dbReference type="Proteomes" id="UP000295680">
    <property type="component" value="Unassembled WGS sequence"/>
</dbReference>
<dbReference type="InterPro" id="IPR029058">
    <property type="entry name" value="AB_hydrolase_fold"/>
</dbReference>
<dbReference type="RefSeq" id="WP_132124134.1">
    <property type="nucleotide sequence ID" value="NZ_SLWS01000011.1"/>
</dbReference>
<dbReference type="SUPFAM" id="SSF53474">
    <property type="entry name" value="alpha/beta-Hydrolases"/>
    <property type="match status" value="1"/>
</dbReference>
<dbReference type="OrthoDB" id="569821at2"/>